<evidence type="ECO:0000256" key="3">
    <source>
        <dbReference type="ARBA" id="ARBA00022691"/>
    </source>
</evidence>
<dbReference type="KEGG" id="izh:FEM41_21855"/>
<dbReference type="PANTHER" id="PTHR43464">
    <property type="entry name" value="METHYLTRANSFERASE"/>
    <property type="match status" value="1"/>
</dbReference>
<keyword evidence="3" id="KW-0949">S-adenosyl-L-methionine</keyword>
<dbReference type="GO" id="GO:0008757">
    <property type="term" value="F:S-adenosylmethionine-dependent methyltransferase activity"/>
    <property type="evidence" value="ECO:0007669"/>
    <property type="project" value="InterPro"/>
</dbReference>
<feature type="domain" description="Methyltransferase type 11" evidence="4">
    <location>
        <begin position="48"/>
        <end position="141"/>
    </location>
</feature>
<evidence type="ECO:0000313" key="6">
    <source>
        <dbReference type="Proteomes" id="UP000302163"/>
    </source>
</evidence>
<dbReference type="InterPro" id="IPR013216">
    <property type="entry name" value="Methyltransf_11"/>
</dbReference>
<keyword evidence="2 5" id="KW-0808">Transferase</keyword>
<evidence type="ECO:0000256" key="2">
    <source>
        <dbReference type="ARBA" id="ARBA00022679"/>
    </source>
</evidence>
<dbReference type="InterPro" id="IPR029063">
    <property type="entry name" value="SAM-dependent_MTases_sf"/>
</dbReference>
<dbReference type="GO" id="GO:0032259">
    <property type="term" value="P:methylation"/>
    <property type="evidence" value="ECO:0007669"/>
    <property type="project" value="UniProtKB-KW"/>
</dbReference>
<evidence type="ECO:0000256" key="1">
    <source>
        <dbReference type="ARBA" id="ARBA00022603"/>
    </source>
</evidence>
<name>A0A4P8YMN7_9ENTR</name>
<organism evidence="5 6">
    <name type="scientific">Jejubacter calystegiae</name>
    <dbReference type="NCBI Taxonomy" id="2579935"/>
    <lineage>
        <taxon>Bacteria</taxon>
        <taxon>Pseudomonadati</taxon>
        <taxon>Pseudomonadota</taxon>
        <taxon>Gammaproteobacteria</taxon>
        <taxon>Enterobacterales</taxon>
        <taxon>Enterobacteriaceae</taxon>
        <taxon>Jejubacter</taxon>
    </lineage>
</organism>
<dbReference type="Pfam" id="PF08241">
    <property type="entry name" value="Methyltransf_11"/>
    <property type="match status" value="1"/>
</dbReference>
<dbReference type="EMBL" id="CP040428">
    <property type="protein sequence ID" value="QCT22100.1"/>
    <property type="molecule type" value="Genomic_DNA"/>
</dbReference>
<keyword evidence="1 5" id="KW-0489">Methyltransferase</keyword>
<dbReference type="SUPFAM" id="SSF53335">
    <property type="entry name" value="S-adenosyl-L-methionine-dependent methyltransferases"/>
    <property type="match status" value="1"/>
</dbReference>
<dbReference type="Proteomes" id="UP000302163">
    <property type="component" value="Chromosome"/>
</dbReference>
<dbReference type="Gene3D" id="3.40.50.150">
    <property type="entry name" value="Vaccinia Virus protein VP39"/>
    <property type="match status" value="1"/>
</dbReference>
<proteinExistence type="predicted"/>
<dbReference type="OrthoDB" id="9791837at2"/>
<dbReference type="PANTHER" id="PTHR43464:SF19">
    <property type="entry name" value="UBIQUINONE BIOSYNTHESIS O-METHYLTRANSFERASE, MITOCHONDRIAL"/>
    <property type="match status" value="1"/>
</dbReference>
<evidence type="ECO:0000259" key="4">
    <source>
        <dbReference type="Pfam" id="PF08241"/>
    </source>
</evidence>
<dbReference type="RefSeq" id="WP_138098407.1">
    <property type="nucleotide sequence ID" value="NZ_CP040428.1"/>
</dbReference>
<gene>
    <name evidence="5" type="ORF">FEM41_21855</name>
</gene>
<evidence type="ECO:0000313" key="5">
    <source>
        <dbReference type="EMBL" id="QCT22100.1"/>
    </source>
</evidence>
<accession>A0A4P8YMN7</accession>
<reference evidence="5 6" key="1">
    <citation type="submission" date="2019-05" db="EMBL/GenBank/DDBJ databases">
        <title>Complete genome sequence of Izhakiella calystegiae KSNA2, an endophyte isolated from beach morning glory (Calystegia soldanella).</title>
        <authorList>
            <person name="Jiang L."/>
            <person name="Jeong J.C."/>
            <person name="Kim C.Y."/>
            <person name="Kim D.H."/>
            <person name="Kim S.W."/>
            <person name="Lee j."/>
        </authorList>
    </citation>
    <scope>NUCLEOTIDE SEQUENCE [LARGE SCALE GENOMIC DNA]</scope>
    <source>
        <strain evidence="5 6">KSNA2</strain>
    </source>
</reference>
<protein>
    <submittedName>
        <fullName evidence="5">Class I SAM-dependent methyltransferase</fullName>
    </submittedName>
</protein>
<dbReference type="AlphaFoldDB" id="A0A4P8YMN7"/>
<keyword evidence="6" id="KW-1185">Reference proteome</keyword>
<dbReference type="CDD" id="cd02440">
    <property type="entry name" value="AdoMet_MTases"/>
    <property type="match status" value="1"/>
</dbReference>
<sequence>MTQNVYDDPQFFAGYATLDRSTQGLEGAPEWPSLRALLPTLTGKCIADLGCGYGWFCRYAREAGAASITGFDVSQKMLEQARAMTPDDVIAWQHADLETLTLPENSLDLVWSSLTLHYLKAIPALFSTIHQALVPGGMLIFSAEHPIYTAPLAPGWGSDAEGRRSWPVNHYQQEGERVNHWFNADVRKQHRKLATWINLVLASGLELIHLDEWGPTAEQIAAAPQLAEEADRPMFFLLAARRPYN</sequence>